<protein>
    <submittedName>
        <fullName evidence="4">L-amino acid N-acyltransferase YncA</fullName>
    </submittedName>
</protein>
<evidence type="ECO:0000256" key="2">
    <source>
        <dbReference type="ARBA" id="ARBA00023315"/>
    </source>
</evidence>
<evidence type="ECO:0000313" key="4">
    <source>
        <dbReference type="EMBL" id="RZS93390.1"/>
    </source>
</evidence>
<gene>
    <name evidence="4" type="ORF">EV197_1968</name>
</gene>
<dbReference type="PANTHER" id="PTHR10545">
    <property type="entry name" value="DIAMINE N-ACETYLTRANSFERASE"/>
    <property type="match status" value="1"/>
</dbReference>
<accession>A0A4Q7P1Y2</accession>
<evidence type="ECO:0000259" key="3">
    <source>
        <dbReference type="PROSITE" id="PS51186"/>
    </source>
</evidence>
<evidence type="ECO:0000313" key="5">
    <source>
        <dbReference type="Proteomes" id="UP000292262"/>
    </source>
</evidence>
<dbReference type="GO" id="GO:0005737">
    <property type="term" value="C:cytoplasm"/>
    <property type="evidence" value="ECO:0007669"/>
    <property type="project" value="TreeGrafter"/>
</dbReference>
<dbReference type="InterPro" id="IPR000182">
    <property type="entry name" value="GNAT_dom"/>
</dbReference>
<keyword evidence="5" id="KW-1185">Reference proteome</keyword>
<comment type="caution">
    <text evidence="4">The sequence shown here is derived from an EMBL/GenBank/DDBJ whole genome shotgun (WGS) entry which is preliminary data.</text>
</comment>
<proteinExistence type="predicted"/>
<name>A0A4Q7P1Y2_9FLAO</name>
<dbReference type="InterPro" id="IPR051016">
    <property type="entry name" value="Diverse_Substrate_AcTransf"/>
</dbReference>
<dbReference type="PROSITE" id="PS51186">
    <property type="entry name" value="GNAT"/>
    <property type="match status" value="1"/>
</dbReference>
<keyword evidence="2 4" id="KW-0012">Acyltransferase</keyword>
<dbReference type="AlphaFoldDB" id="A0A4Q7P1Y2"/>
<reference evidence="4 5" key="1">
    <citation type="submission" date="2019-02" db="EMBL/GenBank/DDBJ databases">
        <title>Genomic Encyclopedia of Type Strains, Phase IV (KMG-IV): sequencing the most valuable type-strain genomes for metagenomic binning, comparative biology and taxonomic classification.</title>
        <authorList>
            <person name="Goeker M."/>
        </authorList>
    </citation>
    <scope>NUCLEOTIDE SEQUENCE [LARGE SCALE GENOMIC DNA]</scope>
    <source>
        <strain evidence="4 5">DSM 17196</strain>
    </source>
</reference>
<dbReference type="EMBL" id="SGXE01000002">
    <property type="protein sequence ID" value="RZS93390.1"/>
    <property type="molecule type" value="Genomic_DNA"/>
</dbReference>
<dbReference type="Proteomes" id="UP000292262">
    <property type="component" value="Unassembled WGS sequence"/>
</dbReference>
<keyword evidence="1 4" id="KW-0808">Transferase</keyword>
<dbReference type="GO" id="GO:0008080">
    <property type="term" value="F:N-acetyltransferase activity"/>
    <property type="evidence" value="ECO:0007669"/>
    <property type="project" value="TreeGrafter"/>
</dbReference>
<dbReference type="SUPFAM" id="SSF55729">
    <property type="entry name" value="Acyl-CoA N-acyltransferases (Nat)"/>
    <property type="match status" value="1"/>
</dbReference>
<dbReference type="Pfam" id="PF00583">
    <property type="entry name" value="Acetyltransf_1"/>
    <property type="match status" value="1"/>
</dbReference>
<sequence length="158" mass="18644">MCLLIAHNVIIRPAKQEDIEGIVTLCKQHAHYEKTPYQTKYKTTMLAKALFTKTPAVECLVLELNNTLMGYSTFMKQFSTWEADYYLYLDCLFLDQKVRGFGYGSMLFERIIEEAKNKDCKMIQWQTPVFNELAINFYKSKGAWYKSKERFFHNVCQD</sequence>
<dbReference type="Gene3D" id="3.40.630.30">
    <property type="match status" value="1"/>
</dbReference>
<organism evidence="4 5">
    <name type="scientific">Aquimarina brevivitae</name>
    <dbReference type="NCBI Taxonomy" id="323412"/>
    <lineage>
        <taxon>Bacteria</taxon>
        <taxon>Pseudomonadati</taxon>
        <taxon>Bacteroidota</taxon>
        <taxon>Flavobacteriia</taxon>
        <taxon>Flavobacteriales</taxon>
        <taxon>Flavobacteriaceae</taxon>
        <taxon>Aquimarina</taxon>
    </lineage>
</organism>
<dbReference type="InterPro" id="IPR016181">
    <property type="entry name" value="Acyl_CoA_acyltransferase"/>
</dbReference>
<dbReference type="PANTHER" id="PTHR10545:SF29">
    <property type="entry name" value="GH14572P-RELATED"/>
    <property type="match status" value="1"/>
</dbReference>
<evidence type="ECO:0000256" key="1">
    <source>
        <dbReference type="ARBA" id="ARBA00022679"/>
    </source>
</evidence>
<feature type="domain" description="N-acetyltransferase" evidence="3">
    <location>
        <begin position="9"/>
        <end position="158"/>
    </location>
</feature>